<feature type="compositionally biased region" description="Acidic residues" evidence="1">
    <location>
        <begin position="19"/>
        <end position="32"/>
    </location>
</feature>
<sequence>MAESAADDLAALQAGSESEAMEQDPETTDGESSDFTGAGVQKCIGCGVKSKSNCPISEMRGNPKRVAWARMRKKLLMNKKTRTSRKRKVASGSWCRNCFNVWRTHMKVDMPNLENFENICKRDGKIKTKWVKTQKNYINLKGGGATRVRAPGKTIRKTRKCFSELVAPDVKFYTEAACRKKYGDPKTSKAKPWTSRDYSGKEIHGYVVKEGEEGVYDLRLVGQEGIAMDEQTLNAEDNLHEQHGDDVMVQAQVSFEGKLPDNASSVVSAASSGHASFEAMSAGQLLENKRLAELKRQANKITAPEEPPSDSDNEKDSDGDDDADSSSKTNDSENSDDEPEDAAAQKKYKRGKAGITTPVRDRNAKRSRTGCVTGFTGTLGSISGASASGASGRKEARKDSQQTRAQKPDELELDADGKAHAQDLKNKLESAVEEFTESKWSQFAPRQLSQHLKEVMVHQQAAAKWLKAAARKTLPSDLASMPITSDTLQSIITFKKGWSKFANLDSSAALEQWKQLGSKLPNQVVPSYITKVMITKSLAEVEHENISNQLRIFDNSTEGADAIGVHMLPDEEQAGAIQHFALKAIVWTVRKELEWWAGSQGPVFGGAWVPGCGLGFMILPSGWGCFIAPKILGNNLDKVGTARKNINADAATNVFKDIVDVVAHASPTSKLPKTLIDDMAAIKLGFNLSPETASSAVVDAVHRLTQKKEQSAYLSLVKRKKVEAFESALRSLTTNLKTAKDLEGKQQAQKEFMKSLEGFEQRLPTASQDEILSALSKMKALTSTFTTMCNNADLQIDLESMQFKTVMARVFDKLAGSILAQVMGPGSDDLNNLSQKSAEWVCEAAQKLCDQASLVNDAVLLLEQHAGMILPCREVLRLTTLLKLPQFIKIVNTDFLAEESSRNAVVTSACSKLTTAQLPQLVDIMVRIGADGARVSYNKDVLSLIQVRGQGESGGGAEVDKKIDTPQPYTHLANIAKSLEGTLMSCLESHLRTNNVTDVSSLNNGGISKADAGRLALDATGSLKNVEGLKERVEDESVDKAMRRLDTEIGLNKAYERFCNTFGKDPEAGIEPATVSQEVPIKMQILPVIKSMFKLDKVLADASDKTEALFKHFPEFKSLAASCSNYFETPGGAPRAPEWPWNDVADHVLNVIKLYSEAKQTVMLEALKDIVAKATESSHTIPEHIVDYKVAIKHMDKEEIKKVVDFPGRPHLVEAVKETTMMISQWKEYTSKVSGILNVDDLEKELGSVTKLRDSARNMIAVRSALAVYLQADGKMAPNLYREMKLARATIPPKLRKELDKLAKESGVQEESPEDEDQPEAAGVAAEDAADDAA</sequence>
<protein>
    <recommendedName>
        <fullName evidence="4">Exocyst complex component Sec6</fullName>
    </recommendedName>
</protein>
<name>A0ABN9QJZ8_9DINO</name>
<feature type="region of interest" description="Disordered" evidence="1">
    <location>
        <begin position="1"/>
        <end position="36"/>
    </location>
</feature>
<accession>A0ABN9QJZ8</accession>
<gene>
    <name evidence="2" type="ORF">PCOR1329_LOCUS12620</name>
</gene>
<feature type="compositionally biased region" description="Acidic residues" evidence="1">
    <location>
        <begin position="307"/>
        <end position="324"/>
    </location>
</feature>
<feature type="compositionally biased region" description="Low complexity" evidence="1">
    <location>
        <begin position="380"/>
        <end position="391"/>
    </location>
</feature>
<evidence type="ECO:0000313" key="3">
    <source>
        <dbReference type="Proteomes" id="UP001189429"/>
    </source>
</evidence>
<organism evidence="2 3">
    <name type="scientific">Prorocentrum cordatum</name>
    <dbReference type="NCBI Taxonomy" id="2364126"/>
    <lineage>
        <taxon>Eukaryota</taxon>
        <taxon>Sar</taxon>
        <taxon>Alveolata</taxon>
        <taxon>Dinophyceae</taxon>
        <taxon>Prorocentrales</taxon>
        <taxon>Prorocentraceae</taxon>
        <taxon>Prorocentrum</taxon>
    </lineage>
</organism>
<dbReference type="EMBL" id="CAUYUJ010003694">
    <property type="protein sequence ID" value="CAK0806382.1"/>
    <property type="molecule type" value="Genomic_DNA"/>
</dbReference>
<proteinExistence type="predicted"/>
<keyword evidence="3" id="KW-1185">Reference proteome</keyword>
<feature type="compositionally biased region" description="Basic and acidic residues" evidence="1">
    <location>
        <begin position="392"/>
        <end position="415"/>
    </location>
</feature>
<evidence type="ECO:0000256" key="1">
    <source>
        <dbReference type="SAM" id="MobiDB-lite"/>
    </source>
</evidence>
<feature type="region of interest" description="Disordered" evidence="1">
    <location>
        <begin position="299"/>
        <end position="415"/>
    </location>
</feature>
<evidence type="ECO:0008006" key="4">
    <source>
        <dbReference type="Google" id="ProtNLM"/>
    </source>
</evidence>
<reference evidence="2" key="1">
    <citation type="submission" date="2023-10" db="EMBL/GenBank/DDBJ databases">
        <authorList>
            <person name="Chen Y."/>
            <person name="Shah S."/>
            <person name="Dougan E. K."/>
            <person name="Thang M."/>
            <person name="Chan C."/>
        </authorList>
    </citation>
    <scope>NUCLEOTIDE SEQUENCE [LARGE SCALE GENOMIC DNA]</scope>
</reference>
<comment type="caution">
    <text evidence="2">The sequence shown here is derived from an EMBL/GenBank/DDBJ whole genome shotgun (WGS) entry which is preliminary data.</text>
</comment>
<feature type="region of interest" description="Disordered" evidence="1">
    <location>
        <begin position="1298"/>
        <end position="1334"/>
    </location>
</feature>
<evidence type="ECO:0000313" key="2">
    <source>
        <dbReference type="EMBL" id="CAK0806382.1"/>
    </source>
</evidence>
<dbReference type="Proteomes" id="UP001189429">
    <property type="component" value="Unassembled WGS sequence"/>
</dbReference>